<protein>
    <recommendedName>
        <fullName evidence="1">non-specific serine/threonine protein kinase</fullName>
        <ecNumber evidence="1">2.7.11.1</ecNumber>
    </recommendedName>
</protein>
<dbReference type="Gene3D" id="1.25.40.10">
    <property type="entry name" value="Tetratricopeptide repeat domain"/>
    <property type="match status" value="1"/>
</dbReference>
<dbReference type="FunFam" id="1.10.510.10:FF:000306">
    <property type="entry name" value="Serine/threonine protein kinase"/>
    <property type="match status" value="1"/>
</dbReference>
<dbReference type="InterPro" id="IPR000719">
    <property type="entry name" value="Prot_kinase_dom"/>
</dbReference>
<dbReference type="PROSITE" id="PS50011">
    <property type="entry name" value="PROTEIN_KINASE_DOM"/>
    <property type="match status" value="1"/>
</dbReference>
<proteinExistence type="predicted"/>
<sequence length="796" mass="83380">MTTTACTQPGCTGSILDGYCDVCGSPAAASSNPGSTGTAVTGNAGSGGGSAAPVTGACRQPGCTGTYLDGYCDVCGSPAPDGVGGSVPDAEPISSPSTVSRASNRLASTPLGSARAAAAGSKLTRRLGTSSTRLRGARLGAGLTTVPPIPAIDASKAILADPQVPEDRRNCPSCGNAVGRSRGDQPGRTEGFCPNCRSPYSFSPKLKKGDLVGGQYEVAGCLAHGGFGWIYMARDKNVSDRWVVLKGLLNSEDPDAVAAAIAEQQFLARVEHPLIVEIYNFVTHEGAGYIVMEYVGGTSLKTLLKQRMKANHGRYDALPIDQAIAYLLEILPAFSYLHDLGVLYCDFKPDNIIQVGDAVKLIDLGGVRPIDDLDSAIYGTVGYQAPEVPEVGPSIASDIYTLGRTLTVLAMEFRGYQSTYIASLPPVSDVPLFQQYDSVYRLLAKACAKDPADRFVSADELRVQLLGVLREVVAAKNGAGAAQHSTSSLLFGSPGDLATGPAESAPPWQRLPSLLPDEGDKQAGWLKTVSVPDPAKRLEVLTTAPESSPQVLLETAQAALEAGQYDLVDASVTELLSEDPWEWRAVWMSGLVALAREDSRAAQSAFNAVYGQVPGELAPKLALAVSCQLSGEYDVAEGLFLTCARTDANYIAPSAFGLAAIRADRGDLDGAVSALDLVPQTSGAYIRARRQRAGLLAGSGRGLAALAEAMGSIEALTIDPVDRANLSASVFRNALDVVLGSGPDPQLRISGRAATEPDLRDGLEAAYRELAGHARSREERIALVDLANEVRGWTLR</sequence>
<dbReference type="Pfam" id="PF16918">
    <property type="entry name" value="PknG_TPR"/>
    <property type="match status" value="1"/>
</dbReference>
<reference evidence="11 12" key="1">
    <citation type="submission" date="2019-06" db="EMBL/GenBank/DDBJ databases">
        <title>Sequencing the genomes of 1000 actinobacteria strains.</title>
        <authorList>
            <person name="Klenk H.-P."/>
        </authorList>
    </citation>
    <scope>NUCLEOTIDE SEQUENCE [LARGE SCALE GENOMIC DNA]</scope>
    <source>
        <strain evidence="11 12">DSM 24683</strain>
    </source>
</reference>
<keyword evidence="3" id="KW-0808">Transferase</keyword>
<keyword evidence="4" id="KW-0547">Nucleotide-binding</keyword>
<evidence type="ECO:0000256" key="8">
    <source>
        <dbReference type="ARBA" id="ARBA00048679"/>
    </source>
</evidence>
<feature type="compositionally biased region" description="Polar residues" evidence="9">
    <location>
        <begin position="94"/>
        <end position="111"/>
    </location>
</feature>
<evidence type="ECO:0000256" key="5">
    <source>
        <dbReference type="ARBA" id="ARBA00022777"/>
    </source>
</evidence>
<evidence type="ECO:0000256" key="7">
    <source>
        <dbReference type="ARBA" id="ARBA00047899"/>
    </source>
</evidence>
<accession>A0A561BKH4</accession>
<dbReference type="CDD" id="cd14014">
    <property type="entry name" value="STKc_PknB_like"/>
    <property type="match status" value="1"/>
</dbReference>
<evidence type="ECO:0000256" key="6">
    <source>
        <dbReference type="ARBA" id="ARBA00022840"/>
    </source>
</evidence>
<feature type="domain" description="Protein kinase" evidence="10">
    <location>
        <begin position="216"/>
        <end position="466"/>
    </location>
</feature>
<dbReference type="GO" id="GO:0005524">
    <property type="term" value="F:ATP binding"/>
    <property type="evidence" value="ECO:0007669"/>
    <property type="project" value="UniProtKB-KW"/>
</dbReference>
<dbReference type="RefSeq" id="WP_145802401.1">
    <property type="nucleotide sequence ID" value="NZ_VIVK01000001.1"/>
</dbReference>
<evidence type="ECO:0000259" key="10">
    <source>
        <dbReference type="PROSITE" id="PS50011"/>
    </source>
</evidence>
<dbReference type="InterPro" id="IPR011009">
    <property type="entry name" value="Kinase-like_dom_sf"/>
</dbReference>
<dbReference type="AlphaFoldDB" id="A0A561BKH4"/>
<dbReference type="InterPro" id="IPR031634">
    <property type="entry name" value="PknG_rubred"/>
</dbReference>
<dbReference type="SUPFAM" id="SSF48452">
    <property type="entry name" value="TPR-like"/>
    <property type="match status" value="1"/>
</dbReference>
<dbReference type="EMBL" id="VIVK01000001">
    <property type="protein sequence ID" value="TWD79345.1"/>
    <property type="molecule type" value="Genomic_DNA"/>
</dbReference>
<evidence type="ECO:0000256" key="4">
    <source>
        <dbReference type="ARBA" id="ARBA00022741"/>
    </source>
</evidence>
<comment type="caution">
    <text evidence="11">The sequence shown here is derived from an EMBL/GenBank/DDBJ whole genome shotgun (WGS) entry which is preliminary data.</text>
</comment>
<dbReference type="Pfam" id="PF16919">
    <property type="entry name" value="PknG_rubred"/>
    <property type="match status" value="1"/>
</dbReference>
<keyword evidence="5 11" id="KW-0418">Kinase</keyword>
<evidence type="ECO:0000256" key="1">
    <source>
        <dbReference type="ARBA" id="ARBA00012513"/>
    </source>
</evidence>
<keyword evidence="6" id="KW-0067">ATP-binding</keyword>
<keyword evidence="2" id="KW-0723">Serine/threonine-protein kinase</keyword>
<dbReference type="PANTHER" id="PTHR24363:SF0">
    <property type="entry name" value="SERINE_THREONINE KINASE LIKE DOMAIN CONTAINING 1"/>
    <property type="match status" value="1"/>
</dbReference>
<evidence type="ECO:0000256" key="3">
    <source>
        <dbReference type="ARBA" id="ARBA00022679"/>
    </source>
</evidence>
<dbReference type="OrthoDB" id="137117at2"/>
<dbReference type="Proteomes" id="UP000318380">
    <property type="component" value="Unassembled WGS sequence"/>
</dbReference>
<dbReference type="Gene3D" id="1.10.510.10">
    <property type="entry name" value="Transferase(Phosphotransferase) domain 1"/>
    <property type="match status" value="1"/>
</dbReference>
<comment type="catalytic activity">
    <reaction evidence="8">
        <text>L-seryl-[protein] + ATP = O-phospho-L-seryl-[protein] + ADP + H(+)</text>
        <dbReference type="Rhea" id="RHEA:17989"/>
        <dbReference type="Rhea" id="RHEA-COMP:9863"/>
        <dbReference type="Rhea" id="RHEA-COMP:11604"/>
        <dbReference type="ChEBI" id="CHEBI:15378"/>
        <dbReference type="ChEBI" id="CHEBI:29999"/>
        <dbReference type="ChEBI" id="CHEBI:30616"/>
        <dbReference type="ChEBI" id="CHEBI:83421"/>
        <dbReference type="ChEBI" id="CHEBI:456216"/>
        <dbReference type="EC" id="2.7.11.1"/>
    </reaction>
</comment>
<comment type="catalytic activity">
    <reaction evidence="7">
        <text>L-threonyl-[protein] + ATP = O-phospho-L-threonyl-[protein] + ADP + H(+)</text>
        <dbReference type="Rhea" id="RHEA:46608"/>
        <dbReference type="Rhea" id="RHEA-COMP:11060"/>
        <dbReference type="Rhea" id="RHEA-COMP:11605"/>
        <dbReference type="ChEBI" id="CHEBI:15378"/>
        <dbReference type="ChEBI" id="CHEBI:30013"/>
        <dbReference type="ChEBI" id="CHEBI:30616"/>
        <dbReference type="ChEBI" id="CHEBI:61977"/>
        <dbReference type="ChEBI" id="CHEBI:456216"/>
        <dbReference type="EC" id="2.7.11.1"/>
    </reaction>
</comment>
<dbReference type="InterPro" id="IPR011990">
    <property type="entry name" value="TPR-like_helical_dom_sf"/>
</dbReference>
<evidence type="ECO:0000256" key="2">
    <source>
        <dbReference type="ARBA" id="ARBA00022527"/>
    </source>
</evidence>
<gene>
    <name evidence="11" type="ORF">FB561_0402</name>
</gene>
<evidence type="ECO:0000313" key="12">
    <source>
        <dbReference type="Proteomes" id="UP000318380"/>
    </source>
</evidence>
<dbReference type="EC" id="2.7.11.1" evidence="1"/>
<keyword evidence="12" id="KW-1185">Reference proteome</keyword>
<dbReference type="Gene3D" id="3.30.200.20">
    <property type="entry name" value="Phosphorylase Kinase, domain 1"/>
    <property type="match status" value="1"/>
</dbReference>
<feature type="region of interest" description="Disordered" evidence="9">
    <location>
        <begin position="86"/>
        <end position="119"/>
    </location>
</feature>
<dbReference type="InterPro" id="IPR031636">
    <property type="entry name" value="PknG_TPR"/>
</dbReference>
<dbReference type="SUPFAM" id="SSF56112">
    <property type="entry name" value="Protein kinase-like (PK-like)"/>
    <property type="match status" value="1"/>
</dbReference>
<dbReference type="GO" id="GO:0004674">
    <property type="term" value="F:protein serine/threonine kinase activity"/>
    <property type="evidence" value="ECO:0007669"/>
    <property type="project" value="UniProtKB-KW"/>
</dbReference>
<organism evidence="11 12">
    <name type="scientific">Kribbella amoyensis</name>
    <dbReference type="NCBI Taxonomy" id="996641"/>
    <lineage>
        <taxon>Bacteria</taxon>
        <taxon>Bacillati</taxon>
        <taxon>Actinomycetota</taxon>
        <taxon>Actinomycetes</taxon>
        <taxon>Propionibacteriales</taxon>
        <taxon>Kribbellaceae</taxon>
        <taxon>Kribbella</taxon>
    </lineage>
</organism>
<evidence type="ECO:0000313" key="11">
    <source>
        <dbReference type="EMBL" id="TWD79345.1"/>
    </source>
</evidence>
<name>A0A561BKH4_9ACTN</name>
<dbReference type="PANTHER" id="PTHR24363">
    <property type="entry name" value="SERINE/THREONINE PROTEIN KINASE"/>
    <property type="match status" value="1"/>
</dbReference>
<evidence type="ECO:0000256" key="9">
    <source>
        <dbReference type="SAM" id="MobiDB-lite"/>
    </source>
</evidence>
<dbReference type="Pfam" id="PF00069">
    <property type="entry name" value="Pkinase"/>
    <property type="match status" value="1"/>
</dbReference>